<keyword evidence="1" id="KW-0479">Metal-binding</keyword>
<dbReference type="AlphaFoldDB" id="A0AA36BST3"/>
<feature type="compositionally biased region" description="Basic and acidic residues" evidence="6">
    <location>
        <begin position="167"/>
        <end position="176"/>
    </location>
</feature>
<name>A0AA36BST3_OCTVU</name>
<evidence type="ECO:0000313" key="8">
    <source>
        <dbReference type="EMBL" id="CAI9739067.1"/>
    </source>
</evidence>
<dbReference type="Gene3D" id="6.20.210.20">
    <property type="entry name" value="THAP domain"/>
    <property type="match status" value="1"/>
</dbReference>
<dbReference type="GO" id="GO:0008270">
    <property type="term" value="F:zinc ion binding"/>
    <property type="evidence" value="ECO:0007669"/>
    <property type="project" value="UniProtKB-KW"/>
</dbReference>
<evidence type="ECO:0000256" key="3">
    <source>
        <dbReference type="ARBA" id="ARBA00022833"/>
    </source>
</evidence>
<proteinExistence type="predicted"/>
<gene>
    <name evidence="8" type="ORF">OCTVUL_1B025532</name>
</gene>
<feature type="compositionally biased region" description="Polar residues" evidence="6">
    <location>
        <begin position="138"/>
        <end position="166"/>
    </location>
</feature>
<dbReference type="Pfam" id="PF05485">
    <property type="entry name" value="THAP"/>
    <property type="match status" value="1"/>
</dbReference>
<evidence type="ECO:0000256" key="1">
    <source>
        <dbReference type="ARBA" id="ARBA00022723"/>
    </source>
</evidence>
<organism evidence="8 9">
    <name type="scientific">Octopus vulgaris</name>
    <name type="common">Common octopus</name>
    <dbReference type="NCBI Taxonomy" id="6645"/>
    <lineage>
        <taxon>Eukaryota</taxon>
        <taxon>Metazoa</taxon>
        <taxon>Spiralia</taxon>
        <taxon>Lophotrochozoa</taxon>
        <taxon>Mollusca</taxon>
        <taxon>Cephalopoda</taxon>
        <taxon>Coleoidea</taxon>
        <taxon>Octopodiformes</taxon>
        <taxon>Octopoda</taxon>
        <taxon>Incirrata</taxon>
        <taxon>Octopodidae</taxon>
        <taxon>Octopus</taxon>
    </lineage>
</organism>
<keyword evidence="9" id="KW-1185">Reference proteome</keyword>
<dbReference type="PANTHER" id="PTHR46927">
    <property type="entry name" value="AGAP005574-PA"/>
    <property type="match status" value="1"/>
</dbReference>
<keyword evidence="3" id="KW-0862">Zinc</keyword>
<evidence type="ECO:0000259" key="7">
    <source>
        <dbReference type="PROSITE" id="PS50950"/>
    </source>
</evidence>
<evidence type="ECO:0000256" key="4">
    <source>
        <dbReference type="ARBA" id="ARBA00023125"/>
    </source>
</evidence>
<protein>
    <submittedName>
        <fullName evidence="8">KDa repressor of the inhibitor of the kinase-like</fullName>
    </submittedName>
</protein>
<dbReference type="EMBL" id="OX597835">
    <property type="protein sequence ID" value="CAI9739067.1"/>
    <property type="molecule type" value="Genomic_DNA"/>
</dbReference>
<evidence type="ECO:0000256" key="6">
    <source>
        <dbReference type="SAM" id="MobiDB-lite"/>
    </source>
</evidence>
<feature type="region of interest" description="Disordered" evidence="6">
    <location>
        <begin position="105"/>
        <end position="176"/>
    </location>
</feature>
<feature type="region of interest" description="Disordered" evidence="6">
    <location>
        <begin position="203"/>
        <end position="223"/>
    </location>
</feature>
<feature type="domain" description="THAP-type" evidence="7">
    <location>
        <begin position="6"/>
        <end position="92"/>
    </location>
</feature>
<keyword evidence="4 5" id="KW-0238">DNA-binding</keyword>
<reference evidence="8" key="1">
    <citation type="submission" date="2023-08" db="EMBL/GenBank/DDBJ databases">
        <authorList>
            <person name="Alioto T."/>
            <person name="Alioto T."/>
            <person name="Gomez Garrido J."/>
        </authorList>
    </citation>
    <scope>NUCLEOTIDE SEQUENCE</scope>
</reference>
<sequence>MTSHSLSHNHCSAINCSNRQSKRPDLSFFRFPKNKERCQQWVQNTCRDDLLNKSPLYLNHNCHICADHFEDDQFSNKVTKNRLKWNAVPTLFNIPDYSLKTSLTSHKAMKRKKTNDSTQFALKHQTEIPSPLIDHSYSKPNTEDSCNSNVSNCHRQKTPASSSDNEASQKEEEHFKNGQPQAFQMNKEVNQHQIVSDLRVNNSNTNSHLVKPLKDNNTPRLRIPPLRKLSETPFDLNKQGDSGFQSPVQIKQEPCEEEAPLHQPFTPNLLLADNHFVTIKPSTNQISSSGPLSSELTPYSESEPAQKDFVNHSTSFSCLEEKNIKVQNVFSVPIDFSRKTEDKKHVSISHNCLKTLVSLVSCPTCQAEVNPQETIQGFKTGTLISLNLFVTMVTVYNLSIGNGDKE</sequence>
<dbReference type="PANTHER" id="PTHR46927:SF3">
    <property type="entry name" value="THAP-TYPE DOMAIN-CONTAINING PROTEIN"/>
    <property type="match status" value="1"/>
</dbReference>
<keyword evidence="2 5" id="KW-0863">Zinc-finger</keyword>
<dbReference type="InterPro" id="IPR038441">
    <property type="entry name" value="THAP_Znf_sf"/>
</dbReference>
<dbReference type="GO" id="GO:0003677">
    <property type="term" value="F:DNA binding"/>
    <property type="evidence" value="ECO:0007669"/>
    <property type="project" value="UniProtKB-UniRule"/>
</dbReference>
<dbReference type="SMART" id="SM00692">
    <property type="entry name" value="DM3"/>
    <property type="match status" value="1"/>
</dbReference>
<dbReference type="Proteomes" id="UP001162480">
    <property type="component" value="Chromosome 22"/>
</dbReference>
<accession>A0AA36BST3</accession>
<dbReference type="PROSITE" id="PS50950">
    <property type="entry name" value="ZF_THAP"/>
    <property type="match status" value="1"/>
</dbReference>
<evidence type="ECO:0000313" key="9">
    <source>
        <dbReference type="Proteomes" id="UP001162480"/>
    </source>
</evidence>
<dbReference type="InterPro" id="IPR052224">
    <property type="entry name" value="THAP_domain_protein"/>
</dbReference>
<evidence type="ECO:0000256" key="2">
    <source>
        <dbReference type="ARBA" id="ARBA00022771"/>
    </source>
</evidence>
<evidence type="ECO:0000256" key="5">
    <source>
        <dbReference type="PROSITE-ProRule" id="PRU00309"/>
    </source>
</evidence>
<dbReference type="SMART" id="SM00980">
    <property type="entry name" value="THAP"/>
    <property type="match status" value="1"/>
</dbReference>
<dbReference type="InterPro" id="IPR006612">
    <property type="entry name" value="THAP_Znf"/>
</dbReference>
<dbReference type="SUPFAM" id="SSF57716">
    <property type="entry name" value="Glucocorticoid receptor-like (DNA-binding domain)"/>
    <property type="match status" value="1"/>
</dbReference>